<dbReference type="RefSeq" id="XP_009549564.1">
    <property type="nucleotide sequence ID" value="XM_009551269.1"/>
</dbReference>
<organism evidence="2 3">
    <name type="scientific">Heterobasidion irregulare (strain TC 32-1)</name>
    <dbReference type="NCBI Taxonomy" id="747525"/>
    <lineage>
        <taxon>Eukaryota</taxon>
        <taxon>Fungi</taxon>
        <taxon>Dikarya</taxon>
        <taxon>Basidiomycota</taxon>
        <taxon>Agaricomycotina</taxon>
        <taxon>Agaricomycetes</taxon>
        <taxon>Russulales</taxon>
        <taxon>Bondarzewiaceae</taxon>
        <taxon>Heterobasidion</taxon>
        <taxon>Heterobasidion annosum species complex</taxon>
    </lineage>
</organism>
<gene>
    <name evidence="2" type="ORF">HETIRDRAFT_428912</name>
</gene>
<dbReference type="InParanoid" id="W4K2P2"/>
<dbReference type="Proteomes" id="UP000030671">
    <property type="component" value="Unassembled WGS sequence"/>
</dbReference>
<dbReference type="KEGG" id="hir:HETIRDRAFT_428912"/>
<proteinExistence type="predicted"/>
<protein>
    <submittedName>
        <fullName evidence="2">Uncharacterized protein</fullName>
    </submittedName>
</protein>
<dbReference type="HOGENOM" id="CLU_713827_0_0_1"/>
<keyword evidence="3" id="KW-1185">Reference proteome</keyword>
<evidence type="ECO:0000256" key="1">
    <source>
        <dbReference type="SAM" id="MobiDB-lite"/>
    </source>
</evidence>
<reference evidence="2 3" key="1">
    <citation type="journal article" date="2012" name="New Phytol.">
        <title>Insight into trade-off between wood decay and parasitism from the genome of a fungal forest pathogen.</title>
        <authorList>
            <person name="Olson A."/>
            <person name="Aerts A."/>
            <person name="Asiegbu F."/>
            <person name="Belbahri L."/>
            <person name="Bouzid O."/>
            <person name="Broberg A."/>
            <person name="Canback B."/>
            <person name="Coutinho P.M."/>
            <person name="Cullen D."/>
            <person name="Dalman K."/>
            <person name="Deflorio G."/>
            <person name="van Diepen L.T."/>
            <person name="Dunand C."/>
            <person name="Duplessis S."/>
            <person name="Durling M."/>
            <person name="Gonthier P."/>
            <person name="Grimwood J."/>
            <person name="Fossdal C.G."/>
            <person name="Hansson D."/>
            <person name="Henrissat B."/>
            <person name="Hietala A."/>
            <person name="Himmelstrand K."/>
            <person name="Hoffmeister D."/>
            <person name="Hogberg N."/>
            <person name="James T.Y."/>
            <person name="Karlsson M."/>
            <person name="Kohler A."/>
            <person name="Kues U."/>
            <person name="Lee Y.H."/>
            <person name="Lin Y.C."/>
            <person name="Lind M."/>
            <person name="Lindquist E."/>
            <person name="Lombard V."/>
            <person name="Lucas S."/>
            <person name="Lunden K."/>
            <person name="Morin E."/>
            <person name="Murat C."/>
            <person name="Park J."/>
            <person name="Raffaello T."/>
            <person name="Rouze P."/>
            <person name="Salamov A."/>
            <person name="Schmutz J."/>
            <person name="Solheim H."/>
            <person name="Stahlberg J."/>
            <person name="Velez H."/>
            <person name="de Vries R.P."/>
            <person name="Wiebenga A."/>
            <person name="Woodward S."/>
            <person name="Yakovlev I."/>
            <person name="Garbelotto M."/>
            <person name="Martin F."/>
            <person name="Grigoriev I.V."/>
            <person name="Stenlid J."/>
        </authorList>
    </citation>
    <scope>NUCLEOTIDE SEQUENCE [LARGE SCALE GENOMIC DNA]</scope>
    <source>
        <strain evidence="2 3">TC 32-1</strain>
    </source>
</reference>
<dbReference type="AlphaFoldDB" id="W4K2P2"/>
<dbReference type="GeneID" id="20674308"/>
<sequence>MSDSLSQMTGVRMRTPLTALTYVHTHPKSFQNFDQHLGSGDGASVAVISVHLECVAYKVSHVPLRVHLLSPRELVHVDLDGQPLSAPPSDFMGNHAASELKSIERASTLVLGILTTHGRCAIASVQSHVWAHTWNTLVFRRPPTRRDDGPPRSPIAEVPEPYLNDPDDHKMTTHSPFLCSRFPREKLKRLSSIFPTKLDVDAEEHTWSAAAYMHQTQRNAHRRVLKRDADLPKRGTLRLHCFSLAARTRHPRRPRELTTHRIGHNLSGVARVGEAKIVSTIGPDLASTPAHRLFNLCCVGKSHLTLKSTATLLTACQGRRRASKPLMPIEDDGDNNGNVDGGGRFAFSRVGYQNSGCQRRVGGAYGRHIACHLNSQGVTRPSTRKGL</sequence>
<dbReference type="EMBL" id="KI925461">
    <property type="protein sequence ID" value="ETW79321.1"/>
    <property type="molecule type" value="Genomic_DNA"/>
</dbReference>
<evidence type="ECO:0000313" key="3">
    <source>
        <dbReference type="Proteomes" id="UP000030671"/>
    </source>
</evidence>
<accession>W4K2P2</accession>
<name>W4K2P2_HETIT</name>
<feature type="region of interest" description="Disordered" evidence="1">
    <location>
        <begin position="142"/>
        <end position="169"/>
    </location>
</feature>
<evidence type="ECO:0000313" key="2">
    <source>
        <dbReference type="EMBL" id="ETW79321.1"/>
    </source>
</evidence>